<keyword evidence="4" id="KW-0812">Transmembrane</keyword>
<dbReference type="PROSITE" id="PS50082">
    <property type="entry name" value="WD_REPEATS_2"/>
    <property type="match status" value="9"/>
</dbReference>
<feature type="transmembrane region" description="Helical" evidence="4">
    <location>
        <begin position="381"/>
        <end position="403"/>
    </location>
</feature>
<evidence type="ECO:0000313" key="6">
    <source>
        <dbReference type="Proteomes" id="UP000676506"/>
    </source>
</evidence>
<feature type="repeat" description="WD" evidence="3">
    <location>
        <begin position="483"/>
        <end position="511"/>
    </location>
</feature>
<feature type="repeat" description="WD" evidence="3">
    <location>
        <begin position="891"/>
        <end position="932"/>
    </location>
</feature>
<evidence type="ECO:0000313" key="5">
    <source>
        <dbReference type="EMBL" id="QUW02760.1"/>
    </source>
</evidence>
<sequence length="1121" mass="125403">MTTASLTTAQNEFFVTGGTLREDAVSYVIREADESLYTGLRAGEFCYVLTSRQMGKSSLMLRTASRLKADGVKTVILDLTRLGQNLTAEQWYLNLLTIVGERTGLEDELDDFWFEHKDVGPWLKWATALRTIVLEKIKSPIVVMIDEIDVVRSLPFSTDEFFAGIREFYNRRTQDPELNRLSFALFGVATPSDLIRDTRLTPFNIGKRIELSDFRTEEAKPLAAGLAQGKKGVEVLEKILEWTGGHPYLTQRMCREVLKSSETLTRETVDALCARLFLSPKARTEDDNLLFVRDRLLRTDVDLAGLLELYRQTWEGKRPRDEETNPLVGALKLSGVVQSADGKLRVRNRIYERVFDQDWINTNMPDAEIRRQQAALRKGRLQVAAAAAVVILMLAGLSGIALLQRNRALEAQSNLLFERGLTEMASDNPIKAVISLNEAYRLRKEANLGDDPNLRFALKQAMKPIDSCLMAAKIKISPQPKVSPNGQRLIAVTKDNIVRIWDTQSGKELRKIEINSLVNWADISSDKTKIAIASDNKLVEIWDIDSEKELKQFSEFSSQVNKVYFFPSGINIAVICDDNTVQFLDIYSGKKIREVDFFSPVKNCVFSPDGRQIGISYYSDSPLKNSFQVLEIDSGRIQNFEGHLDTVWSISFSPDGKKIITGSADKTARIWDAETGRELRRLEGHSDVIHSVDITLDGRKVVTGSYDKTARIWDLESGNELRKLEGHLGPIFYAFFSSDGQSVVTAAGDNIARIWDTESGKERTRITGHSVPLELALFASDQRVVSLDSDFTLRIWNTDPHTEQREIKGHSDNVTSVAFSPDGKKIVTASHDKTARIWDTETGEELKRLEGHSASVLSVCFSPDGRQIATGSQDKTARIWDAEAGKELKQLQGHTGSILSIAFSPNGRKIVTASSDTTARIWDADSGRELRRLEEHIGRVFSISISPDSQFIVTGNEEIDYGIRIWLMETGEEIKKINTPIVLAVAFSKDGKQILSGANDSSIRVWNAKTGTETQTILGRSGAIISVIFSPDGKRIASTSDDKIARIWDATSGLELLQVSGLSERCKIAFSSDGQWIGIPCNDKTVRILDTSLEIRGYEEIKKILEEKYFSYSSPLRPIKK</sequence>
<dbReference type="Pfam" id="PF00400">
    <property type="entry name" value="WD40"/>
    <property type="match status" value="10"/>
</dbReference>
<dbReference type="Gene3D" id="2.130.10.10">
    <property type="entry name" value="YVTN repeat-like/Quinoprotein amine dehydrogenase"/>
    <property type="match status" value="5"/>
</dbReference>
<dbReference type="SMART" id="SM00320">
    <property type="entry name" value="WD40"/>
    <property type="match status" value="14"/>
</dbReference>
<dbReference type="InterPro" id="IPR036322">
    <property type="entry name" value="WD40_repeat_dom_sf"/>
</dbReference>
<keyword evidence="4" id="KW-0472">Membrane</keyword>
<dbReference type="PANTHER" id="PTHR44019:SF8">
    <property type="entry name" value="POC1 CENTRIOLAR PROTEIN HOMOLOG"/>
    <property type="match status" value="1"/>
</dbReference>
<evidence type="ECO:0000256" key="1">
    <source>
        <dbReference type="ARBA" id="ARBA00022574"/>
    </source>
</evidence>
<name>A0ABX8BCF4_9BACT</name>
<dbReference type="SUPFAM" id="SSF50998">
    <property type="entry name" value="Quinoprotein alcohol dehydrogenase-like"/>
    <property type="match status" value="1"/>
</dbReference>
<evidence type="ECO:0000256" key="4">
    <source>
        <dbReference type="SAM" id="Phobius"/>
    </source>
</evidence>
<evidence type="ECO:0000256" key="2">
    <source>
        <dbReference type="ARBA" id="ARBA00022737"/>
    </source>
</evidence>
<organism evidence="5 6">
    <name type="scientific">Chloracidobacterium validum</name>
    <dbReference type="NCBI Taxonomy" id="2821543"/>
    <lineage>
        <taxon>Bacteria</taxon>
        <taxon>Pseudomonadati</taxon>
        <taxon>Acidobacteriota</taxon>
        <taxon>Terriglobia</taxon>
        <taxon>Terriglobales</taxon>
        <taxon>Acidobacteriaceae</taxon>
        <taxon>Chloracidobacterium</taxon>
    </lineage>
</organism>
<proteinExistence type="predicted"/>
<gene>
    <name evidence="5" type="ORF">J8C06_10550</name>
</gene>
<dbReference type="RefSeq" id="WP_211428651.1">
    <property type="nucleotide sequence ID" value="NZ_CP072648.1"/>
</dbReference>
<keyword evidence="6" id="KW-1185">Reference proteome</keyword>
<dbReference type="InterPro" id="IPR019775">
    <property type="entry name" value="WD40_repeat_CS"/>
</dbReference>
<dbReference type="SUPFAM" id="SSF52540">
    <property type="entry name" value="P-loop containing nucleoside triphosphate hydrolases"/>
    <property type="match status" value="1"/>
</dbReference>
<feature type="repeat" description="WD" evidence="3">
    <location>
        <begin position="682"/>
        <end position="723"/>
    </location>
</feature>
<dbReference type="Pfam" id="PF14516">
    <property type="entry name" value="AAA_35"/>
    <property type="match status" value="1"/>
</dbReference>
<feature type="repeat" description="WD" evidence="3">
    <location>
        <begin position="724"/>
        <end position="765"/>
    </location>
</feature>
<dbReference type="CDD" id="cd00200">
    <property type="entry name" value="WD40"/>
    <property type="match status" value="2"/>
</dbReference>
<dbReference type="Gene3D" id="3.40.50.300">
    <property type="entry name" value="P-loop containing nucleotide triphosphate hydrolases"/>
    <property type="match status" value="1"/>
</dbReference>
<dbReference type="InterPro" id="IPR050505">
    <property type="entry name" value="WDR55/POC1"/>
</dbReference>
<accession>A0ABX8BCF4</accession>
<keyword evidence="1 3" id="KW-0853">WD repeat</keyword>
<keyword evidence="4" id="KW-1133">Transmembrane helix</keyword>
<dbReference type="SUPFAM" id="SSF50978">
    <property type="entry name" value="WD40 repeat-like"/>
    <property type="match status" value="1"/>
</dbReference>
<dbReference type="InterPro" id="IPR027417">
    <property type="entry name" value="P-loop_NTPase"/>
</dbReference>
<reference evidence="5 6" key="1">
    <citation type="submission" date="2021-03" db="EMBL/GenBank/DDBJ databases">
        <title>Genomic and phenotypic characterization of Chloracidobacterium isolates provides evidence for multiple species.</title>
        <authorList>
            <person name="Saini M.K."/>
            <person name="Costas A.M.G."/>
            <person name="Tank M."/>
            <person name="Bryant D.A."/>
        </authorList>
    </citation>
    <scope>NUCLEOTIDE SEQUENCE [LARGE SCALE GENOMIC DNA]</scope>
    <source>
        <strain evidence="5 6">BV2-C</strain>
    </source>
</reference>
<dbReference type="InterPro" id="IPR011047">
    <property type="entry name" value="Quinoprotein_ADH-like_sf"/>
</dbReference>
<evidence type="ECO:0000256" key="3">
    <source>
        <dbReference type="PROSITE-ProRule" id="PRU00221"/>
    </source>
</evidence>
<dbReference type="PANTHER" id="PTHR44019">
    <property type="entry name" value="WD REPEAT-CONTAINING PROTEIN 55"/>
    <property type="match status" value="1"/>
</dbReference>
<dbReference type="InterPro" id="IPR015943">
    <property type="entry name" value="WD40/YVTN_repeat-like_dom_sf"/>
</dbReference>
<feature type="repeat" description="WD" evidence="3">
    <location>
        <begin position="807"/>
        <end position="848"/>
    </location>
</feature>
<dbReference type="PRINTS" id="PR00320">
    <property type="entry name" value="GPROTEINBRPT"/>
</dbReference>
<dbReference type="EMBL" id="CP072648">
    <property type="protein sequence ID" value="QUW02760.1"/>
    <property type="molecule type" value="Genomic_DNA"/>
</dbReference>
<feature type="repeat" description="WD" evidence="3">
    <location>
        <begin position="982"/>
        <end position="1016"/>
    </location>
</feature>
<dbReference type="PROSITE" id="PS00678">
    <property type="entry name" value="WD_REPEATS_1"/>
    <property type="match status" value="9"/>
</dbReference>
<keyword evidence="2" id="KW-0677">Repeat</keyword>
<protein>
    <submittedName>
        <fullName evidence="5">AAA-like domain-containing protein</fullName>
    </submittedName>
</protein>
<dbReference type="InterPro" id="IPR001680">
    <property type="entry name" value="WD40_rpt"/>
</dbReference>
<dbReference type="InterPro" id="IPR020472">
    <property type="entry name" value="WD40_PAC1"/>
</dbReference>
<feature type="repeat" description="WD" evidence="3">
    <location>
        <begin position="1017"/>
        <end position="1058"/>
    </location>
</feature>
<dbReference type="PROSITE" id="PS50294">
    <property type="entry name" value="WD_REPEATS_REGION"/>
    <property type="match status" value="8"/>
</dbReference>
<feature type="repeat" description="WD" evidence="3">
    <location>
        <begin position="640"/>
        <end position="681"/>
    </location>
</feature>
<dbReference type="Proteomes" id="UP000676506">
    <property type="component" value="Chromosome 1"/>
</dbReference>
<feature type="repeat" description="WD" evidence="3">
    <location>
        <begin position="849"/>
        <end position="890"/>
    </location>
</feature>